<feature type="transmembrane region" description="Helical" evidence="1">
    <location>
        <begin position="65"/>
        <end position="82"/>
    </location>
</feature>
<reference evidence="2" key="2">
    <citation type="submission" date="2021-09" db="EMBL/GenBank/DDBJ databases">
        <authorList>
            <person name="Jia N."/>
            <person name="Wang J."/>
            <person name="Shi W."/>
            <person name="Du L."/>
            <person name="Sun Y."/>
            <person name="Zhan W."/>
            <person name="Jiang J."/>
            <person name="Wang Q."/>
            <person name="Zhang B."/>
            <person name="Ji P."/>
            <person name="Sakyi L.B."/>
            <person name="Cui X."/>
            <person name="Yuan T."/>
            <person name="Jiang B."/>
            <person name="Yang W."/>
            <person name="Lam T.T.-Y."/>
            <person name="Chang Q."/>
            <person name="Ding S."/>
            <person name="Wang X."/>
            <person name="Zhu J."/>
            <person name="Ruan X."/>
            <person name="Zhao L."/>
            <person name="Wei J."/>
            <person name="Que T."/>
            <person name="Du C."/>
            <person name="Cheng J."/>
            <person name="Dai P."/>
            <person name="Han X."/>
            <person name="Huang E."/>
            <person name="Gao Y."/>
            <person name="Liu J."/>
            <person name="Shao H."/>
            <person name="Ye R."/>
            <person name="Li L."/>
            <person name="Wei W."/>
            <person name="Wang X."/>
            <person name="Wang C."/>
            <person name="Huo Q."/>
            <person name="Li W."/>
            <person name="Guo W."/>
            <person name="Chen H."/>
            <person name="Chen S."/>
            <person name="Zhou L."/>
            <person name="Zhou L."/>
            <person name="Ni X."/>
            <person name="Tian J."/>
            <person name="Zhou Y."/>
            <person name="Sheng Y."/>
            <person name="Liu T."/>
            <person name="Pan Y."/>
            <person name="Xia L."/>
            <person name="Li J."/>
            <person name="Zhao F."/>
            <person name="Cao W."/>
        </authorList>
    </citation>
    <scope>NUCLEOTIDE SEQUENCE</scope>
    <source>
        <strain evidence="2">Rsan-2018</strain>
        <tissue evidence="2">Larvae</tissue>
    </source>
</reference>
<evidence type="ECO:0000313" key="2">
    <source>
        <dbReference type="EMBL" id="KAH7976989.1"/>
    </source>
</evidence>
<reference evidence="2" key="1">
    <citation type="journal article" date="2020" name="Cell">
        <title>Large-Scale Comparative Analyses of Tick Genomes Elucidate Their Genetic Diversity and Vector Capacities.</title>
        <authorList>
            <consortium name="Tick Genome and Microbiome Consortium (TIGMIC)"/>
            <person name="Jia N."/>
            <person name="Wang J."/>
            <person name="Shi W."/>
            <person name="Du L."/>
            <person name="Sun Y."/>
            <person name="Zhan W."/>
            <person name="Jiang J.F."/>
            <person name="Wang Q."/>
            <person name="Zhang B."/>
            <person name="Ji P."/>
            <person name="Bell-Sakyi L."/>
            <person name="Cui X.M."/>
            <person name="Yuan T.T."/>
            <person name="Jiang B.G."/>
            <person name="Yang W.F."/>
            <person name="Lam T.T."/>
            <person name="Chang Q.C."/>
            <person name="Ding S.J."/>
            <person name="Wang X.J."/>
            <person name="Zhu J.G."/>
            <person name="Ruan X.D."/>
            <person name="Zhao L."/>
            <person name="Wei J.T."/>
            <person name="Ye R.Z."/>
            <person name="Que T.C."/>
            <person name="Du C.H."/>
            <person name="Zhou Y.H."/>
            <person name="Cheng J.X."/>
            <person name="Dai P.F."/>
            <person name="Guo W.B."/>
            <person name="Han X.H."/>
            <person name="Huang E.J."/>
            <person name="Li L.F."/>
            <person name="Wei W."/>
            <person name="Gao Y.C."/>
            <person name="Liu J.Z."/>
            <person name="Shao H.Z."/>
            <person name="Wang X."/>
            <person name="Wang C.C."/>
            <person name="Yang T.C."/>
            <person name="Huo Q.B."/>
            <person name="Li W."/>
            <person name="Chen H.Y."/>
            <person name="Chen S.E."/>
            <person name="Zhou L.G."/>
            <person name="Ni X.B."/>
            <person name="Tian J.H."/>
            <person name="Sheng Y."/>
            <person name="Liu T."/>
            <person name="Pan Y.S."/>
            <person name="Xia L.Y."/>
            <person name="Li J."/>
            <person name="Zhao F."/>
            <person name="Cao W.C."/>
        </authorList>
    </citation>
    <scope>NUCLEOTIDE SEQUENCE</scope>
    <source>
        <strain evidence="2">Rsan-2018</strain>
    </source>
</reference>
<organism evidence="2 3">
    <name type="scientific">Rhipicephalus sanguineus</name>
    <name type="common">Brown dog tick</name>
    <name type="synonym">Ixodes sanguineus</name>
    <dbReference type="NCBI Taxonomy" id="34632"/>
    <lineage>
        <taxon>Eukaryota</taxon>
        <taxon>Metazoa</taxon>
        <taxon>Ecdysozoa</taxon>
        <taxon>Arthropoda</taxon>
        <taxon>Chelicerata</taxon>
        <taxon>Arachnida</taxon>
        <taxon>Acari</taxon>
        <taxon>Parasitiformes</taxon>
        <taxon>Ixodida</taxon>
        <taxon>Ixodoidea</taxon>
        <taxon>Ixodidae</taxon>
        <taxon>Rhipicephalinae</taxon>
        <taxon>Rhipicephalus</taxon>
        <taxon>Rhipicephalus</taxon>
    </lineage>
</organism>
<dbReference type="AlphaFoldDB" id="A0A9D4T810"/>
<keyword evidence="1" id="KW-1133">Transmembrane helix</keyword>
<evidence type="ECO:0000313" key="3">
    <source>
        <dbReference type="Proteomes" id="UP000821837"/>
    </source>
</evidence>
<proteinExistence type="predicted"/>
<gene>
    <name evidence="2" type="ORF">HPB52_022799</name>
</gene>
<name>A0A9D4T810_RHISA</name>
<keyword evidence="1" id="KW-0472">Membrane</keyword>
<sequence length="83" mass="9321">MREHQLLMELKEVPQGNDIRRHALDTDAGKMVVRTFTVARTNAELLEDSEGFGGLLHGAATSRRLILAVIIGTVILVLFKYFR</sequence>
<dbReference type="EMBL" id="JABSTV010001246">
    <property type="protein sequence ID" value="KAH7976989.1"/>
    <property type="molecule type" value="Genomic_DNA"/>
</dbReference>
<evidence type="ECO:0000256" key="1">
    <source>
        <dbReference type="SAM" id="Phobius"/>
    </source>
</evidence>
<dbReference type="Proteomes" id="UP000821837">
    <property type="component" value="Chromosome 10"/>
</dbReference>
<keyword evidence="1" id="KW-0812">Transmembrane</keyword>
<comment type="caution">
    <text evidence="2">The sequence shown here is derived from an EMBL/GenBank/DDBJ whole genome shotgun (WGS) entry which is preliminary data.</text>
</comment>
<protein>
    <submittedName>
        <fullName evidence="2">Uncharacterized protein</fullName>
    </submittedName>
</protein>
<accession>A0A9D4T810</accession>
<keyword evidence="3" id="KW-1185">Reference proteome</keyword>